<proteinExistence type="predicted"/>
<keyword evidence="3" id="KW-1185">Reference proteome</keyword>
<dbReference type="Proteomes" id="UP001341840">
    <property type="component" value="Unassembled WGS sequence"/>
</dbReference>
<feature type="region of interest" description="Disordered" evidence="1">
    <location>
        <begin position="154"/>
        <end position="177"/>
    </location>
</feature>
<sequence>MSRSFSQIVVKVYLNGVRRESTDDVEFHSLDLVVFMMWPVETLSELQKTVQKNMRLSEHTPMIQMAYKFFAVLPERSCRYRVFWLINDKHVRVMFASHGRILADQVMDLYVQILDTQIATPGAGPSNPELEVHGPITADLVDVVPLDEHIREIESDGEDLGDSDGGSSGLDNNDPDFRFVNRGQSIPDAGSRCNGGGSVADIGGGSDDYNLDEGIELKVGHKFCSRDAVHMAVKNYSIWRAAEYKLLESDSMKYHCV</sequence>
<accession>A0ABU6TG35</accession>
<gene>
    <name evidence="2" type="ORF">PIB30_046232</name>
</gene>
<evidence type="ECO:0000313" key="2">
    <source>
        <dbReference type="EMBL" id="MED6147699.1"/>
    </source>
</evidence>
<evidence type="ECO:0008006" key="4">
    <source>
        <dbReference type="Google" id="ProtNLM"/>
    </source>
</evidence>
<dbReference type="EMBL" id="JASCZI010090908">
    <property type="protein sequence ID" value="MED6147699.1"/>
    <property type="molecule type" value="Genomic_DNA"/>
</dbReference>
<reference evidence="2 3" key="1">
    <citation type="journal article" date="2023" name="Plants (Basel)">
        <title>Bridging the Gap: Combining Genomics and Transcriptomics Approaches to Understand Stylosanthes scabra, an Orphan Legume from the Brazilian Caatinga.</title>
        <authorList>
            <person name="Ferreira-Neto J.R.C."/>
            <person name="da Silva M.D."/>
            <person name="Binneck E."/>
            <person name="de Melo N.F."/>
            <person name="da Silva R.H."/>
            <person name="de Melo A.L.T.M."/>
            <person name="Pandolfi V."/>
            <person name="Bustamante F.O."/>
            <person name="Brasileiro-Vidal A.C."/>
            <person name="Benko-Iseppon A.M."/>
        </authorList>
    </citation>
    <scope>NUCLEOTIDE SEQUENCE [LARGE SCALE GENOMIC DNA]</scope>
    <source>
        <tissue evidence="2">Leaves</tissue>
    </source>
</reference>
<comment type="caution">
    <text evidence="2">The sequence shown here is derived from an EMBL/GenBank/DDBJ whole genome shotgun (WGS) entry which is preliminary data.</text>
</comment>
<organism evidence="2 3">
    <name type="scientific">Stylosanthes scabra</name>
    <dbReference type="NCBI Taxonomy" id="79078"/>
    <lineage>
        <taxon>Eukaryota</taxon>
        <taxon>Viridiplantae</taxon>
        <taxon>Streptophyta</taxon>
        <taxon>Embryophyta</taxon>
        <taxon>Tracheophyta</taxon>
        <taxon>Spermatophyta</taxon>
        <taxon>Magnoliopsida</taxon>
        <taxon>eudicotyledons</taxon>
        <taxon>Gunneridae</taxon>
        <taxon>Pentapetalae</taxon>
        <taxon>rosids</taxon>
        <taxon>fabids</taxon>
        <taxon>Fabales</taxon>
        <taxon>Fabaceae</taxon>
        <taxon>Papilionoideae</taxon>
        <taxon>50 kb inversion clade</taxon>
        <taxon>dalbergioids sensu lato</taxon>
        <taxon>Dalbergieae</taxon>
        <taxon>Pterocarpus clade</taxon>
        <taxon>Stylosanthes</taxon>
    </lineage>
</organism>
<name>A0ABU6TG35_9FABA</name>
<protein>
    <recommendedName>
        <fullName evidence="4">Transposase MuDR plant domain-containing protein</fullName>
    </recommendedName>
</protein>
<evidence type="ECO:0000256" key="1">
    <source>
        <dbReference type="SAM" id="MobiDB-lite"/>
    </source>
</evidence>
<evidence type="ECO:0000313" key="3">
    <source>
        <dbReference type="Proteomes" id="UP001341840"/>
    </source>
</evidence>